<dbReference type="Proteomes" id="UP000318102">
    <property type="component" value="Unassembled WGS sequence"/>
</dbReference>
<name>A0A559J404_9BACL</name>
<keyword evidence="3" id="KW-1185">Reference proteome</keyword>
<protein>
    <submittedName>
        <fullName evidence="2">GNAT family N-acetyltransferase</fullName>
    </submittedName>
</protein>
<dbReference type="Pfam" id="PF13673">
    <property type="entry name" value="Acetyltransf_10"/>
    <property type="match status" value="1"/>
</dbReference>
<dbReference type="OrthoDB" id="2194050at2"/>
<proteinExistence type="predicted"/>
<dbReference type="AlphaFoldDB" id="A0A559J404"/>
<dbReference type="InterPro" id="IPR052523">
    <property type="entry name" value="Trichothecene_AcTrans"/>
</dbReference>
<reference evidence="2 3" key="1">
    <citation type="submission" date="2019-07" db="EMBL/GenBank/DDBJ databases">
        <authorList>
            <person name="Kim J."/>
        </authorList>
    </citation>
    <scope>NUCLEOTIDE SEQUENCE [LARGE SCALE GENOMIC DNA]</scope>
    <source>
        <strain evidence="2 3">N4</strain>
    </source>
</reference>
<dbReference type="PANTHER" id="PTHR42791:SF1">
    <property type="entry name" value="N-ACETYLTRANSFERASE DOMAIN-CONTAINING PROTEIN"/>
    <property type="match status" value="1"/>
</dbReference>
<evidence type="ECO:0000313" key="3">
    <source>
        <dbReference type="Proteomes" id="UP000318102"/>
    </source>
</evidence>
<dbReference type="SUPFAM" id="SSF55729">
    <property type="entry name" value="Acyl-CoA N-acyltransferases (Nat)"/>
    <property type="match status" value="1"/>
</dbReference>
<sequence>MEDPLYIFILPNQRTRLNVLRIFFRNYLDMLYPYSDLYASSTQLEGVMLVFRSEKFGSSRLAQMNYLRRIVVAILKSLPACKYIGVKGLLRGVSILKNMSSAWLSMLEERPYVHMDMLVVQQQYRGTGVVTKMVMPLIDECTANDVACTLETQNPNNVPLYGRYGFELVDTINMPDSELEQYCMVYNR</sequence>
<evidence type="ECO:0000313" key="2">
    <source>
        <dbReference type="EMBL" id="TVX94615.1"/>
    </source>
</evidence>
<dbReference type="EMBL" id="VNJK01000001">
    <property type="protein sequence ID" value="TVX94615.1"/>
    <property type="molecule type" value="Genomic_DNA"/>
</dbReference>
<dbReference type="Gene3D" id="3.40.630.30">
    <property type="match status" value="1"/>
</dbReference>
<dbReference type="InterPro" id="IPR000182">
    <property type="entry name" value="GNAT_dom"/>
</dbReference>
<accession>A0A559J404</accession>
<gene>
    <name evidence="2" type="ORF">FPZ44_06740</name>
</gene>
<organism evidence="2 3">
    <name type="scientific">Paenibacillus agilis</name>
    <dbReference type="NCBI Taxonomy" id="3020863"/>
    <lineage>
        <taxon>Bacteria</taxon>
        <taxon>Bacillati</taxon>
        <taxon>Bacillota</taxon>
        <taxon>Bacilli</taxon>
        <taxon>Bacillales</taxon>
        <taxon>Paenibacillaceae</taxon>
        <taxon>Paenibacillus</taxon>
    </lineage>
</organism>
<feature type="domain" description="N-acetyltransferase" evidence="1">
    <location>
        <begin position="107"/>
        <end position="169"/>
    </location>
</feature>
<comment type="caution">
    <text evidence="2">The sequence shown here is derived from an EMBL/GenBank/DDBJ whole genome shotgun (WGS) entry which is preliminary data.</text>
</comment>
<evidence type="ECO:0000259" key="1">
    <source>
        <dbReference type="Pfam" id="PF13673"/>
    </source>
</evidence>
<dbReference type="PANTHER" id="PTHR42791">
    <property type="entry name" value="GNAT FAMILY ACETYLTRANSFERASE"/>
    <property type="match status" value="1"/>
</dbReference>
<dbReference type="InterPro" id="IPR016181">
    <property type="entry name" value="Acyl_CoA_acyltransferase"/>
</dbReference>
<dbReference type="GO" id="GO:0016747">
    <property type="term" value="F:acyltransferase activity, transferring groups other than amino-acyl groups"/>
    <property type="evidence" value="ECO:0007669"/>
    <property type="project" value="InterPro"/>
</dbReference>